<dbReference type="OrthoDB" id="7388356at2"/>
<dbReference type="PANTHER" id="PTHR30288">
    <property type="entry name" value="FLAGELLAR CAP/ASSEMBLY PROTEIN FLID"/>
    <property type="match status" value="1"/>
</dbReference>
<evidence type="ECO:0000256" key="1">
    <source>
        <dbReference type="ARBA" id="ARBA00009764"/>
    </source>
</evidence>
<keyword evidence="5" id="KW-0964">Secreted</keyword>
<dbReference type="Proteomes" id="UP000286100">
    <property type="component" value="Unassembled WGS sequence"/>
</dbReference>
<dbReference type="PANTHER" id="PTHR30288:SF0">
    <property type="entry name" value="FLAGELLAR HOOK-ASSOCIATED PROTEIN 2"/>
    <property type="match status" value="1"/>
</dbReference>
<dbReference type="Pfam" id="PF02465">
    <property type="entry name" value="FliD_N"/>
    <property type="match status" value="1"/>
</dbReference>
<accession>A0A418WPT2</accession>
<dbReference type="InterPro" id="IPR003481">
    <property type="entry name" value="FliD_N"/>
</dbReference>
<protein>
    <recommendedName>
        <fullName evidence="5">Flagellar hook-associated protein 2</fullName>
        <shortName evidence="5">HAP2</shortName>
    </recommendedName>
    <alternativeName>
        <fullName evidence="5">Flagellar cap protein</fullName>
    </alternativeName>
</protein>
<dbReference type="InterPro" id="IPR040026">
    <property type="entry name" value="FliD"/>
</dbReference>
<organism evidence="8 9">
    <name type="scientific">Sphingomonas cavernae</name>
    <dbReference type="NCBI Taxonomy" id="2320861"/>
    <lineage>
        <taxon>Bacteria</taxon>
        <taxon>Pseudomonadati</taxon>
        <taxon>Pseudomonadota</taxon>
        <taxon>Alphaproteobacteria</taxon>
        <taxon>Sphingomonadales</taxon>
        <taxon>Sphingomonadaceae</taxon>
        <taxon>Sphingomonas</taxon>
    </lineage>
</organism>
<dbReference type="Pfam" id="PF07195">
    <property type="entry name" value="FliD_C"/>
    <property type="match status" value="1"/>
</dbReference>
<proteinExistence type="inferred from homology"/>
<comment type="subunit">
    <text evidence="2 5">Homopentamer.</text>
</comment>
<keyword evidence="9" id="KW-1185">Reference proteome</keyword>
<name>A0A418WPT2_9SPHN</name>
<evidence type="ECO:0000256" key="2">
    <source>
        <dbReference type="ARBA" id="ARBA00011255"/>
    </source>
</evidence>
<evidence type="ECO:0000256" key="4">
    <source>
        <dbReference type="ARBA" id="ARBA00023143"/>
    </source>
</evidence>
<evidence type="ECO:0000256" key="3">
    <source>
        <dbReference type="ARBA" id="ARBA00023054"/>
    </source>
</evidence>
<feature type="coiled-coil region" evidence="5">
    <location>
        <begin position="395"/>
        <end position="422"/>
    </location>
</feature>
<feature type="domain" description="Flagellar hook-associated protein 2 C-terminal" evidence="7">
    <location>
        <begin position="211"/>
        <end position="438"/>
    </location>
</feature>
<dbReference type="GO" id="GO:0007155">
    <property type="term" value="P:cell adhesion"/>
    <property type="evidence" value="ECO:0007669"/>
    <property type="project" value="InterPro"/>
</dbReference>
<dbReference type="InterPro" id="IPR010809">
    <property type="entry name" value="FliD_C"/>
</dbReference>
<gene>
    <name evidence="8" type="ORF">D3876_02315</name>
</gene>
<keyword evidence="3 5" id="KW-0175">Coiled coil</keyword>
<dbReference type="GO" id="GO:0071973">
    <property type="term" value="P:bacterial-type flagellum-dependent cell motility"/>
    <property type="evidence" value="ECO:0007669"/>
    <property type="project" value="TreeGrafter"/>
</dbReference>
<evidence type="ECO:0000313" key="8">
    <source>
        <dbReference type="EMBL" id="RJF93214.1"/>
    </source>
</evidence>
<comment type="caution">
    <text evidence="8">The sequence shown here is derived from an EMBL/GenBank/DDBJ whole genome shotgun (WGS) entry which is preliminary data.</text>
</comment>
<evidence type="ECO:0000313" key="9">
    <source>
        <dbReference type="Proteomes" id="UP000286100"/>
    </source>
</evidence>
<reference evidence="8 9" key="1">
    <citation type="submission" date="2018-09" db="EMBL/GenBank/DDBJ databases">
        <authorList>
            <person name="Zhu H."/>
        </authorList>
    </citation>
    <scope>NUCLEOTIDE SEQUENCE [LARGE SCALE GENOMIC DNA]</scope>
    <source>
        <strain evidence="8 9">K2R01-6</strain>
    </source>
</reference>
<dbReference type="Pfam" id="PF07196">
    <property type="entry name" value="Flagellin_IN"/>
    <property type="match status" value="1"/>
</dbReference>
<dbReference type="GO" id="GO:0009424">
    <property type="term" value="C:bacterial-type flagellum hook"/>
    <property type="evidence" value="ECO:0007669"/>
    <property type="project" value="UniProtKB-UniRule"/>
</dbReference>
<dbReference type="EMBL" id="QYUM01000002">
    <property type="protein sequence ID" value="RJF93214.1"/>
    <property type="molecule type" value="Genomic_DNA"/>
</dbReference>
<dbReference type="GO" id="GO:0009421">
    <property type="term" value="C:bacterial-type flagellum filament cap"/>
    <property type="evidence" value="ECO:0007669"/>
    <property type="project" value="InterPro"/>
</dbReference>
<dbReference type="GO" id="GO:0005576">
    <property type="term" value="C:extracellular region"/>
    <property type="evidence" value="ECO:0007669"/>
    <property type="project" value="UniProtKB-SubCell"/>
</dbReference>
<keyword evidence="4 5" id="KW-0975">Bacterial flagellum</keyword>
<comment type="similarity">
    <text evidence="1 5">Belongs to the FliD family.</text>
</comment>
<sequence>MGLGAGFDTAQLIEDLATAQREPQENRIKARETANAAQISTIGNLAGAIDSFASSLKTLINGGSLFTQPTTSDASIVGVTAKPGYSLEGLSAQIEVVQVATAQSLASAHVTDAAAPVGQGTLTLTTGKGSFNVKIDSTNDSLNGLAAAINGAKAGVIASVVKDSLGSRLVIRGGNGAANAFTLVPQSGADPALSAYSWDGAAGGMTRAQQARDAIVKLDGVEIRRDTNSFSDVLDGVKIDLKKAAAGQIVTIGTERPVGDLRQAVLDFAAAYNELETMLDDASAGGLEGAAAGPLRGSSAVRDMRRQLAAIISTDLRSGDAPTTLAEIGVVTLRDGSLKVDTTALDAALLAHPDAIEQFFNPSTASGSTDKGLGGVLQDVRDKLRDSDGGLASAADRLKAEARDIREDRETMEMRADAYRERLVRNFTAMDTRVASYKATQSYLEQQIKMWTNGND</sequence>
<comment type="subcellular location">
    <subcellularLocation>
        <location evidence="5">Secreted</location>
    </subcellularLocation>
    <subcellularLocation>
        <location evidence="5">Bacterial flagellum</location>
    </subcellularLocation>
</comment>
<feature type="domain" description="Flagellar hook-associated protein 2 N-terminal" evidence="6">
    <location>
        <begin position="6"/>
        <end position="103"/>
    </location>
</feature>
<dbReference type="InterPro" id="IPR010810">
    <property type="entry name" value="Flagellin_hook_IN_motif"/>
</dbReference>
<dbReference type="AlphaFoldDB" id="A0A418WPT2"/>
<evidence type="ECO:0000256" key="5">
    <source>
        <dbReference type="RuleBase" id="RU362066"/>
    </source>
</evidence>
<evidence type="ECO:0000259" key="6">
    <source>
        <dbReference type="Pfam" id="PF02465"/>
    </source>
</evidence>
<comment type="function">
    <text evidence="5">Required for morphogenesis and for the elongation of the flagellar filament by facilitating polymerization of the flagellin monomers at the tip of growing filament. Forms a capping structure, which prevents flagellin subunits (transported through the central channel of the flagellum) from leaking out without polymerization at the distal end.</text>
</comment>
<evidence type="ECO:0000259" key="7">
    <source>
        <dbReference type="Pfam" id="PF07195"/>
    </source>
</evidence>